<dbReference type="SUPFAM" id="SSF109709">
    <property type="entry name" value="KorB DNA-binding domain-like"/>
    <property type="match status" value="1"/>
</dbReference>
<proteinExistence type="inferred from homology"/>
<dbReference type="InterPro" id="IPR050336">
    <property type="entry name" value="Chromosome_partition/occlusion"/>
</dbReference>
<feature type="domain" description="ParB-like N-terminal" evidence="2">
    <location>
        <begin position="60"/>
        <end position="152"/>
    </location>
</feature>
<dbReference type="InterPro" id="IPR040873">
    <property type="entry name" value="SoPB_HTH"/>
</dbReference>
<dbReference type="GO" id="GO:0007059">
    <property type="term" value="P:chromosome segregation"/>
    <property type="evidence" value="ECO:0007669"/>
    <property type="project" value="TreeGrafter"/>
</dbReference>
<comment type="similarity">
    <text evidence="1">Belongs to the ParB family.</text>
</comment>
<dbReference type="InterPro" id="IPR004437">
    <property type="entry name" value="ParB/RepB/Spo0J"/>
</dbReference>
<dbReference type="Gene3D" id="1.10.10.2830">
    <property type="match status" value="1"/>
</dbReference>
<dbReference type="Gene3D" id="3.90.1530.30">
    <property type="match status" value="1"/>
</dbReference>
<accession>A0A248JY51</accession>
<dbReference type="Pfam" id="PF18090">
    <property type="entry name" value="SoPB_HTH"/>
    <property type="match status" value="1"/>
</dbReference>
<dbReference type="PANTHER" id="PTHR33375:SF1">
    <property type="entry name" value="CHROMOSOME-PARTITIONING PROTEIN PARB-RELATED"/>
    <property type="match status" value="1"/>
</dbReference>
<dbReference type="GO" id="GO:0003677">
    <property type="term" value="F:DNA binding"/>
    <property type="evidence" value="ECO:0007669"/>
    <property type="project" value="InterPro"/>
</dbReference>
<protein>
    <recommendedName>
        <fullName evidence="2">ParB-like N-terminal domain-containing protein</fullName>
    </recommendedName>
</protein>
<dbReference type="EMBL" id="CP022111">
    <property type="protein sequence ID" value="ASG23470.1"/>
    <property type="molecule type" value="Genomic_DNA"/>
</dbReference>
<dbReference type="SUPFAM" id="SSF110849">
    <property type="entry name" value="ParB/Sulfiredoxin"/>
    <property type="match status" value="1"/>
</dbReference>
<gene>
    <name evidence="3" type="ORF">Y958_21975</name>
</gene>
<dbReference type="InterPro" id="IPR036086">
    <property type="entry name" value="ParB/Sulfiredoxin_sf"/>
</dbReference>
<organism evidence="3 4">
    <name type="scientific">Nitrospirillum viridazoti CBAmc</name>
    <dbReference type="NCBI Taxonomy" id="1441467"/>
    <lineage>
        <taxon>Bacteria</taxon>
        <taxon>Pseudomonadati</taxon>
        <taxon>Pseudomonadota</taxon>
        <taxon>Alphaproteobacteria</taxon>
        <taxon>Rhodospirillales</taxon>
        <taxon>Azospirillaceae</taxon>
        <taxon>Nitrospirillum</taxon>
        <taxon>Nitrospirillum viridazoti</taxon>
    </lineage>
</organism>
<dbReference type="CDD" id="cd16405">
    <property type="entry name" value="RepB_like_N"/>
    <property type="match status" value="1"/>
</dbReference>
<dbReference type="GO" id="GO:0005694">
    <property type="term" value="C:chromosome"/>
    <property type="evidence" value="ECO:0007669"/>
    <property type="project" value="TreeGrafter"/>
</dbReference>
<evidence type="ECO:0000256" key="1">
    <source>
        <dbReference type="ARBA" id="ARBA00006295"/>
    </source>
</evidence>
<dbReference type="AlphaFoldDB" id="A0A248JY51"/>
<keyword evidence="4" id="KW-1185">Reference proteome</keyword>
<dbReference type="RefSeq" id="WP_088873964.1">
    <property type="nucleotide sequence ID" value="NZ_CP022111.1"/>
</dbReference>
<dbReference type="InterPro" id="IPR003115">
    <property type="entry name" value="ParB_N"/>
</dbReference>
<evidence type="ECO:0000313" key="4">
    <source>
        <dbReference type="Proteomes" id="UP000197153"/>
    </source>
</evidence>
<evidence type="ECO:0000259" key="2">
    <source>
        <dbReference type="SMART" id="SM00470"/>
    </source>
</evidence>
<dbReference type="Pfam" id="PF02195">
    <property type="entry name" value="ParB_N"/>
    <property type="match status" value="1"/>
</dbReference>
<reference evidence="3 4" key="1">
    <citation type="submission" date="2017-06" db="EMBL/GenBank/DDBJ databases">
        <title>Complete genome sequence of Nitrospirillum amazonense strain CBAmC, an endophytic nitrogen-fixing and plant growth-promoting bacterium, isolated from sugarcane.</title>
        <authorList>
            <person name="Schwab S."/>
            <person name="dos Santos Teixeira K.R."/>
            <person name="Simoes Araujo J.L."/>
            <person name="Soares Vidal M."/>
            <person name="Borges de Freitas H.R."/>
            <person name="Rivello Crivelaro A.L."/>
            <person name="Bueno de Camargo Nunes A."/>
            <person name="dos Santos C.M."/>
            <person name="Palmeira da Silva Rosa D."/>
            <person name="da Silva Padilha D."/>
            <person name="da Silva E."/>
            <person name="Araujo Terra L."/>
            <person name="Soares Mendes V."/>
            <person name="Farinelli L."/>
            <person name="Magalhaes Cruz L."/>
            <person name="Baldani J.I."/>
        </authorList>
    </citation>
    <scope>NUCLEOTIDE SEQUENCE [LARGE SCALE GENOMIC DNA]</scope>
    <source>
        <strain evidence="3 4">CBAmC</strain>
    </source>
</reference>
<dbReference type="NCBIfam" id="TIGR00180">
    <property type="entry name" value="parB_part"/>
    <property type="match status" value="1"/>
</dbReference>
<dbReference type="SMART" id="SM00470">
    <property type="entry name" value="ParB"/>
    <property type="match status" value="1"/>
</dbReference>
<dbReference type="InterPro" id="IPR037972">
    <property type="entry name" value="RepB_N"/>
</dbReference>
<name>A0A248JY51_9PROT</name>
<dbReference type="PANTHER" id="PTHR33375">
    <property type="entry name" value="CHROMOSOME-PARTITIONING PROTEIN PARB-RELATED"/>
    <property type="match status" value="1"/>
</dbReference>
<dbReference type="Proteomes" id="UP000197153">
    <property type="component" value="Chromosome 2"/>
</dbReference>
<sequence>MSRKDRMAELDNAIGDLTATRAARPVSPRSAIPIVNQIESVFQDSAKELETLRDSGRVLLELDPADIHSTQYQDRHTAAFADAAFATLVQDILRHGQLAPVLVRPAADGNGYELIAGHRRTAACRQLGRKVVARVMQADDRDLLIKMVQENEARADISAYERAVQLKTVLDTGLMGRAELMERLDFSKGHLSNLLKFAELPATVVAALDDPRPLKISDGAKLARLMAESEEAAARVEATAAELSGKGVDDNLSFAARLRALMAAAQGEGVAEPELAGERVIRSRTGQVLVRLSLHEGRPILRLAAGLPPQALDALFAQLPEALRRCGLDVPD</sequence>
<evidence type="ECO:0000313" key="3">
    <source>
        <dbReference type="EMBL" id="ASG23470.1"/>
    </source>
</evidence>
<dbReference type="KEGG" id="nao:Y958_21975"/>